<evidence type="ECO:0000313" key="2">
    <source>
        <dbReference type="EMBL" id="KAG8191318.1"/>
    </source>
</evidence>
<feature type="chain" id="PRO_5043809466" evidence="1">
    <location>
        <begin position="33"/>
        <end position="241"/>
    </location>
</feature>
<dbReference type="Pfam" id="PF07841">
    <property type="entry name" value="DM4_12"/>
    <property type="match status" value="1"/>
</dbReference>
<dbReference type="InterPro" id="IPR006631">
    <property type="entry name" value="DM4_12"/>
</dbReference>
<gene>
    <name evidence="2" type="ORF">JTE90_006068</name>
</gene>
<dbReference type="EMBL" id="JAFNEN010000161">
    <property type="protein sequence ID" value="KAG8191318.1"/>
    <property type="molecule type" value="Genomic_DNA"/>
</dbReference>
<dbReference type="AlphaFoldDB" id="A0AAV6V5G8"/>
<proteinExistence type="predicted"/>
<accession>A0AAV6V5G8</accession>
<keyword evidence="1" id="KW-0732">Signal</keyword>
<dbReference type="PANTHER" id="PTHR21398:SF6">
    <property type="entry name" value="AGAP007094-PA"/>
    <property type="match status" value="1"/>
</dbReference>
<keyword evidence="3" id="KW-1185">Reference proteome</keyword>
<reference evidence="2 3" key="1">
    <citation type="journal article" date="2022" name="Nat. Ecol. Evol.">
        <title>A masculinizing supergene underlies an exaggerated male reproductive morph in a spider.</title>
        <authorList>
            <person name="Hendrickx F."/>
            <person name="De Corte Z."/>
            <person name="Sonet G."/>
            <person name="Van Belleghem S.M."/>
            <person name="Kostlbacher S."/>
            <person name="Vangestel C."/>
        </authorList>
    </citation>
    <scope>NUCLEOTIDE SEQUENCE [LARGE SCALE GENOMIC DNA]</scope>
    <source>
        <strain evidence="2">W744_W776</strain>
    </source>
</reference>
<dbReference type="PANTHER" id="PTHR21398">
    <property type="entry name" value="AGAP007094-PA"/>
    <property type="match status" value="1"/>
</dbReference>
<organism evidence="2 3">
    <name type="scientific">Oedothorax gibbosus</name>
    <dbReference type="NCBI Taxonomy" id="931172"/>
    <lineage>
        <taxon>Eukaryota</taxon>
        <taxon>Metazoa</taxon>
        <taxon>Ecdysozoa</taxon>
        <taxon>Arthropoda</taxon>
        <taxon>Chelicerata</taxon>
        <taxon>Arachnida</taxon>
        <taxon>Araneae</taxon>
        <taxon>Araneomorphae</taxon>
        <taxon>Entelegynae</taxon>
        <taxon>Araneoidea</taxon>
        <taxon>Linyphiidae</taxon>
        <taxon>Erigoninae</taxon>
        <taxon>Oedothorax</taxon>
    </lineage>
</organism>
<feature type="signal peptide" evidence="1">
    <location>
        <begin position="1"/>
        <end position="32"/>
    </location>
</feature>
<dbReference type="Proteomes" id="UP000827092">
    <property type="component" value="Unassembled WGS sequence"/>
</dbReference>
<evidence type="ECO:0000313" key="3">
    <source>
        <dbReference type="Proteomes" id="UP000827092"/>
    </source>
</evidence>
<protein>
    <submittedName>
        <fullName evidence="2">Uncharacterized protein</fullName>
    </submittedName>
</protein>
<dbReference type="SMART" id="SM00718">
    <property type="entry name" value="DM4_12"/>
    <property type="match status" value="1"/>
</dbReference>
<evidence type="ECO:0000256" key="1">
    <source>
        <dbReference type="SAM" id="SignalP"/>
    </source>
</evidence>
<name>A0AAV6V5G8_9ARAC</name>
<comment type="caution">
    <text evidence="2">The sequence shown here is derived from an EMBL/GenBank/DDBJ whole genome shotgun (WGS) entry which is preliminary data.</text>
</comment>
<sequence>MFANYPAAMKFAKWLACFLLLLLAALIHLSSSASVEEVNPQVRSSMEAFLKAHTHLRMDGEAPVKAKKAGNSTGSEAALSSHLKLKKKANRALELAEEALRLIYHELYEGVNGTDALEKQRSVRQSFLAGGLSGASEYVMSLVENSLEDLPSLPRLEAQECVKRSVCEAHNQPKKYGLIGLVLQLLFPPYTKNEDPTNTISKYQLAARYGRQSNANCGIQYDGCMLNLLDIVQALVNAFIR</sequence>